<reference evidence="2" key="1">
    <citation type="journal article" date="2024" name="Proc. Natl. Acad. Sci. U.S.A.">
        <title>Extraordinary preservation of gene collinearity over three hundred million years revealed in homosporous lycophytes.</title>
        <authorList>
            <person name="Li C."/>
            <person name="Wickell D."/>
            <person name="Kuo L.Y."/>
            <person name="Chen X."/>
            <person name="Nie B."/>
            <person name="Liao X."/>
            <person name="Peng D."/>
            <person name="Ji J."/>
            <person name="Jenkins J."/>
            <person name="Williams M."/>
            <person name="Shu S."/>
            <person name="Plott C."/>
            <person name="Barry K."/>
            <person name="Rajasekar S."/>
            <person name="Grimwood J."/>
            <person name="Han X."/>
            <person name="Sun S."/>
            <person name="Hou Z."/>
            <person name="He W."/>
            <person name="Dai G."/>
            <person name="Sun C."/>
            <person name="Schmutz J."/>
            <person name="Leebens-Mack J.H."/>
            <person name="Li F.W."/>
            <person name="Wang L."/>
        </authorList>
    </citation>
    <scope>NUCLEOTIDE SEQUENCE [LARGE SCALE GENOMIC DNA]</scope>
    <source>
        <strain evidence="2">cv. PW_Plant_1</strain>
    </source>
</reference>
<dbReference type="Proteomes" id="UP001162992">
    <property type="component" value="Chromosome 20"/>
</dbReference>
<evidence type="ECO:0000313" key="2">
    <source>
        <dbReference type="Proteomes" id="UP001162992"/>
    </source>
</evidence>
<dbReference type="EMBL" id="CM055111">
    <property type="protein sequence ID" value="KAJ7520220.1"/>
    <property type="molecule type" value="Genomic_DNA"/>
</dbReference>
<name>A0ACC2ARX7_DIPCM</name>
<comment type="caution">
    <text evidence="1">The sequence shown here is derived from an EMBL/GenBank/DDBJ whole genome shotgun (WGS) entry which is preliminary data.</text>
</comment>
<sequence>MQAKRASRRIRYVASGKENACPSEVDEGRVLNKSPLPIGYPRIPLQDITDIISPESNLLSNEAGSSRKPMKTKGRKKGSSDLRQSLQPVQIDNEPRTTVDNELKVEVTKSPKSVKETGESQTTQNSSDPPIPKKRKQPQGTSRAKSSSSNIMKFR</sequence>
<keyword evidence="2" id="KW-1185">Reference proteome</keyword>
<protein>
    <submittedName>
        <fullName evidence="1">Uncharacterized protein</fullName>
    </submittedName>
</protein>
<gene>
    <name evidence="1" type="ORF">O6H91_20G072900</name>
</gene>
<organism evidence="1 2">
    <name type="scientific">Diphasiastrum complanatum</name>
    <name type="common">Issler's clubmoss</name>
    <name type="synonym">Lycopodium complanatum</name>
    <dbReference type="NCBI Taxonomy" id="34168"/>
    <lineage>
        <taxon>Eukaryota</taxon>
        <taxon>Viridiplantae</taxon>
        <taxon>Streptophyta</taxon>
        <taxon>Embryophyta</taxon>
        <taxon>Tracheophyta</taxon>
        <taxon>Lycopodiopsida</taxon>
        <taxon>Lycopodiales</taxon>
        <taxon>Lycopodiaceae</taxon>
        <taxon>Lycopodioideae</taxon>
        <taxon>Diphasiastrum</taxon>
    </lineage>
</organism>
<proteinExistence type="predicted"/>
<evidence type="ECO:0000313" key="1">
    <source>
        <dbReference type="EMBL" id="KAJ7520220.1"/>
    </source>
</evidence>
<accession>A0ACC2ARX7</accession>